<reference evidence="5 6" key="1">
    <citation type="submission" date="2023-09" db="EMBL/GenBank/DDBJ databases">
        <authorList>
            <person name="Wang M."/>
        </authorList>
    </citation>
    <scope>NUCLEOTIDE SEQUENCE [LARGE SCALE GENOMIC DNA]</scope>
    <source>
        <strain evidence="5">GT-2023</strain>
        <tissue evidence="5">Liver</tissue>
    </source>
</reference>
<gene>
    <name evidence="5" type="ORF">QQF64_012888</name>
</gene>
<evidence type="ECO:0000256" key="2">
    <source>
        <dbReference type="ARBA" id="ARBA00022859"/>
    </source>
</evidence>
<evidence type="ECO:0000256" key="3">
    <source>
        <dbReference type="ARBA" id="ARBA00038062"/>
    </source>
</evidence>
<evidence type="ECO:0000313" key="5">
    <source>
        <dbReference type="EMBL" id="KAL1254827.1"/>
    </source>
</evidence>
<comment type="similarity">
    <text evidence="3">Belongs to the TNFAIP8 family. TNFAIP8L2 subfamily.</text>
</comment>
<feature type="compositionally biased region" description="Basic residues" evidence="4">
    <location>
        <begin position="7"/>
        <end position="22"/>
    </location>
</feature>
<protein>
    <recommendedName>
        <fullName evidence="7">Tumor necrosis factor alpha-induced protein 8-like protein 2</fullName>
    </recommendedName>
</protein>
<evidence type="ECO:0000256" key="1">
    <source>
        <dbReference type="ARBA" id="ARBA00022588"/>
    </source>
</evidence>
<organism evidence="5 6">
    <name type="scientific">Cirrhinus molitorella</name>
    <name type="common">mud carp</name>
    <dbReference type="NCBI Taxonomy" id="172907"/>
    <lineage>
        <taxon>Eukaryota</taxon>
        <taxon>Metazoa</taxon>
        <taxon>Chordata</taxon>
        <taxon>Craniata</taxon>
        <taxon>Vertebrata</taxon>
        <taxon>Euteleostomi</taxon>
        <taxon>Actinopterygii</taxon>
        <taxon>Neopterygii</taxon>
        <taxon>Teleostei</taxon>
        <taxon>Ostariophysi</taxon>
        <taxon>Cypriniformes</taxon>
        <taxon>Cyprinidae</taxon>
        <taxon>Labeoninae</taxon>
        <taxon>Labeonini</taxon>
        <taxon>Cirrhinus</taxon>
    </lineage>
</organism>
<evidence type="ECO:0008006" key="7">
    <source>
        <dbReference type="Google" id="ProtNLM"/>
    </source>
</evidence>
<keyword evidence="6" id="KW-1185">Reference proteome</keyword>
<dbReference type="InterPro" id="IPR038355">
    <property type="entry name" value="TNFAIP8_sf"/>
</dbReference>
<evidence type="ECO:0000256" key="4">
    <source>
        <dbReference type="SAM" id="MobiDB-lite"/>
    </source>
</evidence>
<keyword evidence="1" id="KW-0399">Innate immunity</keyword>
<dbReference type="InterPro" id="IPR008477">
    <property type="entry name" value="TNFAIP8-like"/>
</dbReference>
<sequence length="235" mass="27242">MIQQLHSGRRHFLKKTQHTPRKHLRLRDAGKHIRTRLYVCVRPCSAVIGMEAFSSKDMAMKAQKKILSHMASKSMVHMFIDDNSSEVLDELYRVSKEHTGNRNEAQKVVKNMIKIAVKVGVLFRHDKFNADELSVAQDFRKKLHHGAMTAISFQEVEFTFDKNVMMELLAECRDLLLKLVEKHLTPKSLDRIRHVFNHYSDPELLTHLYDPKGTLWPNLGKICSGLNRMIEEGKL</sequence>
<dbReference type="Proteomes" id="UP001558613">
    <property type="component" value="Unassembled WGS sequence"/>
</dbReference>
<accession>A0ABR3LPM1</accession>
<keyword evidence="2" id="KW-0391">Immunity</keyword>
<proteinExistence type="inferred from homology"/>
<dbReference type="PANTHER" id="PTHR12757:SF4">
    <property type="entry name" value="TUMOR NECROSIS FACTOR ALPHA-INDUCED PROTEIN 8-LIKE PROTEIN 2"/>
    <property type="match status" value="1"/>
</dbReference>
<dbReference type="PANTHER" id="PTHR12757">
    <property type="entry name" value="TUMOR NECROSIS FACTOR INDUCED PROTEIN"/>
    <property type="match status" value="1"/>
</dbReference>
<name>A0ABR3LPM1_9TELE</name>
<dbReference type="Pfam" id="PF05527">
    <property type="entry name" value="TNFAIP8"/>
    <property type="match status" value="1"/>
</dbReference>
<dbReference type="EMBL" id="JAYMGO010000019">
    <property type="protein sequence ID" value="KAL1254827.1"/>
    <property type="molecule type" value="Genomic_DNA"/>
</dbReference>
<feature type="region of interest" description="Disordered" evidence="4">
    <location>
        <begin position="1"/>
        <end position="22"/>
    </location>
</feature>
<comment type="caution">
    <text evidence="5">The sequence shown here is derived from an EMBL/GenBank/DDBJ whole genome shotgun (WGS) entry which is preliminary data.</text>
</comment>
<dbReference type="Gene3D" id="1.20.1440.160">
    <property type="entry name" value="Tumor necrosis factor alpha-induced protein 8-like"/>
    <property type="match status" value="1"/>
</dbReference>
<evidence type="ECO:0000313" key="6">
    <source>
        <dbReference type="Proteomes" id="UP001558613"/>
    </source>
</evidence>